<dbReference type="GO" id="GO:0016020">
    <property type="term" value="C:membrane"/>
    <property type="evidence" value="ECO:0007669"/>
    <property type="project" value="UniProtKB-SubCell"/>
</dbReference>
<dbReference type="PANTHER" id="PTHR31621:SF11">
    <property type="entry name" value="PROTEIN DMP8-RELATED"/>
    <property type="match status" value="1"/>
</dbReference>
<evidence type="ECO:0000256" key="1">
    <source>
        <dbReference type="ARBA" id="ARBA00004141"/>
    </source>
</evidence>
<dbReference type="PANTHER" id="PTHR31621">
    <property type="entry name" value="PROTEIN DMP3"/>
    <property type="match status" value="1"/>
</dbReference>
<keyword evidence="8" id="KW-1185">Reference proteome</keyword>
<accession>A0A834G930</accession>
<protein>
    <submittedName>
        <fullName evidence="7">Uncharacterized protein</fullName>
    </submittedName>
</protein>
<evidence type="ECO:0000256" key="2">
    <source>
        <dbReference type="ARBA" id="ARBA00008707"/>
    </source>
</evidence>
<feature type="transmembrane region" description="Helical" evidence="6">
    <location>
        <begin position="128"/>
        <end position="148"/>
    </location>
</feature>
<keyword evidence="4 6" id="KW-1133">Transmembrane helix</keyword>
<feature type="transmembrane region" description="Helical" evidence="6">
    <location>
        <begin position="57"/>
        <end position="74"/>
    </location>
</feature>
<organism evidence="7 8">
    <name type="scientific">Rhododendron simsii</name>
    <name type="common">Sims's rhododendron</name>
    <dbReference type="NCBI Taxonomy" id="118357"/>
    <lineage>
        <taxon>Eukaryota</taxon>
        <taxon>Viridiplantae</taxon>
        <taxon>Streptophyta</taxon>
        <taxon>Embryophyta</taxon>
        <taxon>Tracheophyta</taxon>
        <taxon>Spermatophyta</taxon>
        <taxon>Magnoliopsida</taxon>
        <taxon>eudicotyledons</taxon>
        <taxon>Gunneridae</taxon>
        <taxon>Pentapetalae</taxon>
        <taxon>asterids</taxon>
        <taxon>Ericales</taxon>
        <taxon>Ericaceae</taxon>
        <taxon>Ericoideae</taxon>
        <taxon>Rhodoreae</taxon>
        <taxon>Rhododendron</taxon>
    </lineage>
</organism>
<evidence type="ECO:0000313" key="8">
    <source>
        <dbReference type="Proteomes" id="UP000626092"/>
    </source>
</evidence>
<dbReference type="Proteomes" id="UP000626092">
    <property type="component" value="Unassembled WGS sequence"/>
</dbReference>
<feature type="transmembrane region" description="Helical" evidence="6">
    <location>
        <begin position="86"/>
        <end position="108"/>
    </location>
</feature>
<dbReference type="OrthoDB" id="762629at2759"/>
<dbReference type="GO" id="GO:0005737">
    <property type="term" value="C:cytoplasm"/>
    <property type="evidence" value="ECO:0007669"/>
    <property type="project" value="UniProtKB-ARBA"/>
</dbReference>
<evidence type="ECO:0000256" key="3">
    <source>
        <dbReference type="ARBA" id="ARBA00022692"/>
    </source>
</evidence>
<comment type="similarity">
    <text evidence="2">Belongs to the plant DMP1 protein family.</text>
</comment>
<gene>
    <name evidence="7" type="ORF">RHSIM_Rhsim10G0037500</name>
</gene>
<dbReference type="GO" id="GO:0010256">
    <property type="term" value="P:endomembrane system organization"/>
    <property type="evidence" value="ECO:0007669"/>
    <property type="project" value="TreeGrafter"/>
</dbReference>
<evidence type="ECO:0000256" key="6">
    <source>
        <dbReference type="SAM" id="Phobius"/>
    </source>
</evidence>
<reference evidence="7" key="1">
    <citation type="submission" date="2019-11" db="EMBL/GenBank/DDBJ databases">
        <authorList>
            <person name="Liu Y."/>
            <person name="Hou J."/>
            <person name="Li T.-Q."/>
            <person name="Guan C.-H."/>
            <person name="Wu X."/>
            <person name="Wu H.-Z."/>
            <person name="Ling F."/>
            <person name="Zhang R."/>
            <person name="Shi X.-G."/>
            <person name="Ren J.-P."/>
            <person name="Chen E.-F."/>
            <person name="Sun J.-M."/>
        </authorList>
    </citation>
    <scope>NUCLEOTIDE SEQUENCE</scope>
    <source>
        <strain evidence="7">Adult_tree_wgs_1</strain>
        <tissue evidence="7">Leaves</tissue>
    </source>
</reference>
<dbReference type="Pfam" id="PF05078">
    <property type="entry name" value="DUF679"/>
    <property type="match status" value="1"/>
</dbReference>
<evidence type="ECO:0000256" key="4">
    <source>
        <dbReference type="ARBA" id="ARBA00022989"/>
    </source>
</evidence>
<dbReference type="InterPro" id="IPR007770">
    <property type="entry name" value="DMP"/>
</dbReference>
<comment type="caution">
    <text evidence="7">The sequence shown here is derived from an EMBL/GenBank/DDBJ whole genome shotgun (WGS) entry which is preliminary data.</text>
</comment>
<comment type="subcellular location">
    <subcellularLocation>
        <location evidence="1">Membrane</location>
        <topology evidence="1">Multi-pass membrane protein</topology>
    </subcellularLocation>
</comment>
<evidence type="ECO:0000256" key="5">
    <source>
        <dbReference type="ARBA" id="ARBA00023136"/>
    </source>
</evidence>
<sequence length="163" mass="17823">MVNFLPTSTLLTFETLVPTFYRSGAACDRVTTLMLTALLTLCALSCFFFHFTDSFSVGGRVYCGFITPWGLVAFNPGIDEPKDPKYKLGVADVVHAVMSALVFLAIAFSDRRVSGCLYPGHEKEIDEVMSQGFLLIIGIVCSALFLVFHKDRHGIGFLEAPAA</sequence>
<name>A0A834G930_RHOSS</name>
<evidence type="ECO:0000313" key="7">
    <source>
        <dbReference type="EMBL" id="KAF7129094.1"/>
    </source>
</evidence>
<proteinExistence type="inferred from homology"/>
<feature type="transmembrane region" description="Helical" evidence="6">
    <location>
        <begin position="30"/>
        <end position="51"/>
    </location>
</feature>
<keyword evidence="5 6" id="KW-0472">Membrane</keyword>
<dbReference type="EMBL" id="WJXA01000010">
    <property type="protein sequence ID" value="KAF7129094.1"/>
    <property type="molecule type" value="Genomic_DNA"/>
</dbReference>
<keyword evidence="3 6" id="KW-0812">Transmembrane</keyword>
<dbReference type="AlphaFoldDB" id="A0A834G930"/>